<dbReference type="KEGG" id="nvi:100678611"/>
<dbReference type="Proteomes" id="UP000002358">
    <property type="component" value="Chromosome 1"/>
</dbReference>
<dbReference type="SUPFAM" id="SSF51045">
    <property type="entry name" value="WW domain"/>
    <property type="match status" value="1"/>
</dbReference>
<reference evidence="4" key="1">
    <citation type="submission" date="2021-01" db="UniProtKB">
        <authorList>
            <consortium name="EnsemblMetazoa"/>
        </authorList>
    </citation>
    <scope>IDENTIFICATION</scope>
</reference>
<dbReference type="SMART" id="SM00670">
    <property type="entry name" value="PINc"/>
    <property type="match status" value="1"/>
</dbReference>
<dbReference type="CTD" id="54823"/>
<dbReference type="Pfam" id="PF00397">
    <property type="entry name" value="WW"/>
    <property type="match status" value="1"/>
</dbReference>
<dbReference type="SMR" id="A0A7M7T9K7"/>
<dbReference type="Pfam" id="PF13638">
    <property type="entry name" value="PIN_4"/>
    <property type="match status" value="1"/>
</dbReference>
<evidence type="ECO:0000313" key="5">
    <source>
        <dbReference type="Proteomes" id="UP000002358"/>
    </source>
</evidence>
<feature type="coiled-coil region" evidence="1">
    <location>
        <begin position="742"/>
        <end position="769"/>
    </location>
</feature>
<feature type="compositionally biased region" description="Polar residues" evidence="2">
    <location>
        <begin position="172"/>
        <end position="185"/>
    </location>
</feature>
<feature type="compositionally biased region" description="Acidic residues" evidence="2">
    <location>
        <begin position="68"/>
        <end position="77"/>
    </location>
</feature>
<evidence type="ECO:0000256" key="1">
    <source>
        <dbReference type="SAM" id="Coils"/>
    </source>
</evidence>
<feature type="compositionally biased region" description="Polar residues" evidence="2">
    <location>
        <begin position="139"/>
        <end position="150"/>
    </location>
</feature>
<feature type="compositionally biased region" description="Low complexity" evidence="2">
    <location>
        <begin position="300"/>
        <end position="327"/>
    </location>
</feature>
<dbReference type="GeneID" id="100678611"/>
<dbReference type="InParanoid" id="A0A7M7T9K7"/>
<feature type="region of interest" description="Disordered" evidence="2">
    <location>
        <begin position="296"/>
        <end position="336"/>
    </location>
</feature>
<feature type="compositionally biased region" description="Basic and acidic residues" evidence="2">
    <location>
        <begin position="126"/>
        <end position="135"/>
    </location>
</feature>
<feature type="compositionally biased region" description="Low complexity" evidence="2">
    <location>
        <begin position="151"/>
        <end position="160"/>
    </location>
</feature>
<protein>
    <recommendedName>
        <fullName evidence="3">WW domain-containing protein</fullName>
    </recommendedName>
</protein>
<accession>A0A7M7T9K7</accession>
<dbReference type="Gene3D" id="3.40.50.1010">
    <property type="entry name" value="5'-nuclease"/>
    <property type="match status" value="1"/>
</dbReference>
<dbReference type="InterPro" id="IPR036020">
    <property type="entry name" value="WW_dom_sf"/>
</dbReference>
<organism evidence="4 5">
    <name type="scientific">Nasonia vitripennis</name>
    <name type="common">Parasitic wasp</name>
    <dbReference type="NCBI Taxonomy" id="7425"/>
    <lineage>
        <taxon>Eukaryota</taxon>
        <taxon>Metazoa</taxon>
        <taxon>Ecdysozoa</taxon>
        <taxon>Arthropoda</taxon>
        <taxon>Hexapoda</taxon>
        <taxon>Insecta</taxon>
        <taxon>Pterygota</taxon>
        <taxon>Neoptera</taxon>
        <taxon>Endopterygota</taxon>
        <taxon>Hymenoptera</taxon>
        <taxon>Apocrita</taxon>
        <taxon>Proctotrupomorpha</taxon>
        <taxon>Chalcidoidea</taxon>
        <taxon>Pteromalidae</taxon>
        <taxon>Pteromalinae</taxon>
        <taxon>Nasonia</taxon>
    </lineage>
</organism>
<dbReference type="InterPro" id="IPR052626">
    <property type="entry name" value="SWT1_Regulator"/>
</dbReference>
<evidence type="ECO:0000256" key="2">
    <source>
        <dbReference type="SAM" id="MobiDB-lite"/>
    </source>
</evidence>
<dbReference type="PROSITE" id="PS50020">
    <property type="entry name" value="WW_DOMAIN_2"/>
    <property type="match status" value="1"/>
</dbReference>
<keyword evidence="1" id="KW-0175">Coiled coil</keyword>
<dbReference type="RefSeq" id="XP_031784908.1">
    <property type="nucleotide sequence ID" value="XM_031929048.2"/>
</dbReference>
<dbReference type="OrthoDB" id="548295at2759"/>
<evidence type="ECO:0000259" key="3">
    <source>
        <dbReference type="PROSITE" id="PS50020"/>
    </source>
</evidence>
<dbReference type="SMART" id="SM00456">
    <property type="entry name" value="WW"/>
    <property type="match status" value="1"/>
</dbReference>
<dbReference type="InterPro" id="IPR002716">
    <property type="entry name" value="PIN_dom"/>
</dbReference>
<proteinExistence type="predicted"/>
<dbReference type="PANTHER" id="PTHR16161:SF0">
    <property type="entry name" value="TRANSCRIPTIONAL PROTEIN SWT1"/>
    <property type="match status" value="1"/>
</dbReference>
<dbReference type="SUPFAM" id="SSF88723">
    <property type="entry name" value="PIN domain-like"/>
    <property type="match status" value="1"/>
</dbReference>
<feature type="region of interest" description="Disordered" evidence="2">
    <location>
        <begin position="24"/>
        <end position="78"/>
    </location>
</feature>
<dbReference type="InterPro" id="IPR001202">
    <property type="entry name" value="WW_dom"/>
</dbReference>
<dbReference type="Gene3D" id="2.20.70.10">
    <property type="match status" value="1"/>
</dbReference>
<dbReference type="PANTHER" id="PTHR16161">
    <property type="entry name" value="TRANSCRIPTIONAL PROTEIN SWT1"/>
    <property type="match status" value="1"/>
</dbReference>
<name>A0A7M7T9K7_NASVI</name>
<dbReference type="CDD" id="cd00201">
    <property type="entry name" value="WW"/>
    <property type="match status" value="1"/>
</dbReference>
<evidence type="ECO:0000313" key="4">
    <source>
        <dbReference type="EnsemblMetazoa" id="XP_031784908"/>
    </source>
</evidence>
<dbReference type="CDD" id="cd18727">
    <property type="entry name" value="PIN_Swt1-like"/>
    <property type="match status" value="1"/>
</dbReference>
<dbReference type="InterPro" id="IPR029060">
    <property type="entry name" value="PIN-like_dom_sf"/>
</dbReference>
<feature type="domain" description="WW" evidence="3">
    <location>
        <begin position="14"/>
        <end position="49"/>
    </location>
</feature>
<sequence length="933" mass="105315">MADKLSIAKKAKKVTLPSGWVERFSKKHPDRPFYFNENTGESRWSAPLDEVNKSQKSQKGRKRKADIDSEDYPDDETNTNAAKLLHAITKDRPILKAKGPKAAAAEVKEVKNDTPAMRLYREKMAERKAALEAKKKGTKTPNQKQNQTAGLSKVVSLSSPPSTPLNKRRTRASSIASTESDVSKCSTIINGSDSDSSIGSKIKAAAVPLVRIPSTSHKPTAQTPAKKLPKITKVQQIKSSSPKRSVNVAINNYEDLSESSIANESTNEEDVATIGSARKSFNSRCSANERLAKLRKRLSSENNNPSPNKSARQSNVNNNNNIPSSPSEKSKLFSPPSTLYKNAQQRLHSVENYAGSSGLLEINRSKRINADEEEYLQNKSLLDKIEDSDVYCEQMEWEPIEHERLLSEVYSVRNQVCGKRAEKLGELSCNALQSMDTPTDQQNALYIVIDTNVFLSNLEFVEEVRDSRSEAFGRPFLVIPWTVLQELDFIKDDKNHTRSNALKLKARRAVEFLNKHFTTKHPRFLGQSPIDVEKNKEKFMLECPDDEILQTCLQIKEMSKSPVLLSYDKNLCNKAMIHDIPTLGRDDPLEKAYYLKAAETSDFLSHSLHTRIEENAADASIIQKELLAADDIFEEGKAVLKAVLSEVVAMQMEGLFGNRWEMHCIVRPPWSILTVLKCALKHWMAVVSDSFTRRTESMLRDLQTCIHRAPESGRKLKDVKFFLDKCGEVFQTLDVSKHKDLKMQSLNKIEELSQRCSKAVEELDKERLLDSVGSVEDAAEIERRAEFAFKIFEEVYAFARDSCGIASEALGLQCSFSYNKQHPYITPRYALHEKQNIGVDVNKLLQVLTMTLSIVDEGIQPNHKAILTLYEVLNNFACDPKYDEISKLTPLDLLCCIRLLKQKLEKGCEQLQELAAHFCRMANYQCFKKSTYT</sequence>
<keyword evidence="5" id="KW-1185">Reference proteome</keyword>
<dbReference type="EnsemblMetazoa" id="XM_031929048">
    <property type="protein sequence ID" value="XP_031784908"/>
    <property type="gene ID" value="LOC100678611"/>
</dbReference>
<feature type="region of interest" description="Disordered" evidence="2">
    <location>
        <begin position="126"/>
        <end position="185"/>
    </location>
</feature>
<dbReference type="GO" id="GO:0005634">
    <property type="term" value="C:nucleus"/>
    <property type="evidence" value="ECO:0007669"/>
    <property type="project" value="TreeGrafter"/>
</dbReference>
<dbReference type="AlphaFoldDB" id="A0A7M7T9K7"/>